<gene>
    <name evidence="1" type="ORF">B0T20DRAFT_184641</name>
</gene>
<dbReference type="AlphaFoldDB" id="A0AAE0PFB4"/>
<reference evidence="1" key="2">
    <citation type="submission" date="2023-07" db="EMBL/GenBank/DDBJ databases">
        <authorList>
            <consortium name="Lawrence Berkeley National Laboratory"/>
            <person name="Haridas S."/>
            <person name="Hensen N."/>
            <person name="Bonometti L."/>
            <person name="Westerberg I."/>
            <person name="Brannstrom I.O."/>
            <person name="Guillou S."/>
            <person name="Cros-Aarteil S."/>
            <person name="Calhoun S."/>
            <person name="Kuo A."/>
            <person name="Mondo S."/>
            <person name="Pangilinan J."/>
            <person name="Riley R."/>
            <person name="LaButti K."/>
            <person name="Andreopoulos B."/>
            <person name="Lipzen A."/>
            <person name="Chen C."/>
            <person name="Yanf M."/>
            <person name="Daum C."/>
            <person name="Ng V."/>
            <person name="Clum A."/>
            <person name="Steindorff A."/>
            <person name="Ohm R."/>
            <person name="Martin F."/>
            <person name="Silar P."/>
            <person name="Natvig D."/>
            <person name="Lalanne C."/>
            <person name="Gautier V."/>
            <person name="Ament-velasquez S.L."/>
            <person name="Kruys A."/>
            <person name="Hutchinson M.I."/>
            <person name="Powell A.J."/>
            <person name="Barry K."/>
            <person name="Miller A.N."/>
            <person name="Grigoriev I.V."/>
            <person name="Debuchy R."/>
            <person name="Gladieux P."/>
            <person name="Thoren M.H."/>
            <person name="Johannesson H."/>
        </authorList>
    </citation>
    <scope>NUCLEOTIDE SEQUENCE</scope>
    <source>
        <strain evidence="1">FGSC 1904</strain>
    </source>
</reference>
<comment type="caution">
    <text evidence="1">The sequence shown here is derived from an EMBL/GenBank/DDBJ whole genome shotgun (WGS) entry which is preliminary data.</text>
</comment>
<name>A0AAE0PFB4_SORBR</name>
<evidence type="ECO:0000313" key="1">
    <source>
        <dbReference type="EMBL" id="KAK3398913.1"/>
    </source>
</evidence>
<protein>
    <submittedName>
        <fullName evidence="1">Uncharacterized protein</fullName>
    </submittedName>
</protein>
<sequence>MLLCPPVVSGAGGACVSHSPSHRHGFHHLGAAGGPVRRRGLAFWCCLSVSAQGEVQGSGTENPPITGLGSCFESSCRMIDRQNPLYQIMFGGKLSFFSTKTEPSCRLRLHHHHHRGVLRLYLICFSFQFCKLRKTRGKALCSAATAVQFQRSLPLPTSRYNARLHYTYIQVS</sequence>
<dbReference type="Proteomes" id="UP001281003">
    <property type="component" value="Unassembled WGS sequence"/>
</dbReference>
<accession>A0AAE0PFB4</accession>
<proteinExistence type="predicted"/>
<keyword evidence="2" id="KW-1185">Reference proteome</keyword>
<evidence type="ECO:0000313" key="2">
    <source>
        <dbReference type="Proteomes" id="UP001281003"/>
    </source>
</evidence>
<organism evidence="1 2">
    <name type="scientific">Sordaria brevicollis</name>
    <dbReference type="NCBI Taxonomy" id="83679"/>
    <lineage>
        <taxon>Eukaryota</taxon>
        <taxon>Fungi</taxon>
        <taxon>Dikarya</taxon>
        <taxon>Ascomycota</taxon>
        <taxon>Pezizomycotina</taxon>
        <taxon>Sordariomycetes</taxon>
        <taxon>Sordariomycetidae</taxon>
        <taxon>Sordariales</taxon>
        <taxon>Sordariaceae</taxon>
        <taxon>Sordaria</taxon>
    </lineage>
</organism>
<dbReference type="EMBL" id="JAUTDP010000005">
    <property type="protein sequence ID" value="KAK3398913.1"/>
    <property type="molecule type" value="Genomic_DNA"/>
</dbReference>
<reference evidence="1" key="1">
    <citation type="journal article" date="2023" name="Mol. Phylogenet. Evol.">
        <title>Genome-scale phylogeny and comparative genomics of the fungal order Sordariales.</title>
        <authorList>
            <person name="Hensen N."/>
            <person name="Bonometti L."/>
            <person name="Westerberg I."/>
            <person name="Brannstrom I.O."/>
            <person name="Guillou S."/>
            <person name="Cros-Aarteil S."/>
            <person name="Calhoun S."/>
            <person name="Haridas S."/>
            <person name="Kuo A."/>
            <person name="Mondo S."/>
            <person name="Pangilinan J."/>
            <person name="Riley R."/>
            <person name="LaButti K."/>
            <person name="Andreopoulos B."/>
            <person name="Lipzen A."/>
            <person name="Chen C."/>
            <person name="Yan M."/>
            <person name="Daum C."/>
            <person name="Ng V."/>
            <person name="Clum A."/>
            <person name="Steindorff A."/>
            <person name="Ohm R.A."/>
            <person name="Martin F."/>
            <person name="Silar P."/>
            <person name="Natvig D.O."/>
            <person name="Lalanne C."/>
            <person name="Gautier V."/>
            <person name="Ament-Velasquez S.L."/>
            <person name="Kruys A."/>
            <person name="Hutchinson M.I."/>
            <person name="Powell A.J."/>
            <person name="Barry K."/>
            <person name="Miller A.N."/>
            <person name="Grigoriev I.V."/>
            <person name="Debuchy R."/>
            <person name="Gladieux P."/>
            <person name="Hiltunen Thoren M."/>
            <person name="Johannesson H."/>
        </authorList>
    </citation>
    <scope>NUCLEOTIDE SEQUENCE</scope>
    <source>
        <strain evidence="1">FGSC 1904</strain>
    </source>
</reference>